<dbReference type="InterPro" id="IPR011701">
    <property type="entry name" value="MFS"/>
</dbReference>
<dbReference type="Pfam" id="PF07690">
    <property type="entry name" value="MFS_1"/>
    <property type="match status" value="1"/>
</dbReference>
<reference evidence="6 7" key="1">
    <citation type="submission" date="2016-11" db="EMBL/GenBank/DDBJ databases">
        <authorList>
            <person name="Jaros S."/>
            <person name="Januszkiewicz K."/>
            <person name="Wedrychowicz H."/>
        </authorList>
    </citation>
    <scope>NUCLEOTIDE SEQUENCE [LARGE SCALE GENOMIC DNA]</scope>
    <source>
        <strain evidence="6 7">DSM 44523</strain>
    </source>
</reference>
<dbReference type="SUPFAM" id="SSF103473">
    <property type="entry name" value="MFS general substrate transporter"/>
    <property type="match status" value="1"/>
</dbReference>
<feature type="transmembrane region" description="Helical" evidence="5">
    <location>
        <begin position="58"/>
        <end position="79"/>
    </location>
</feature>
<evidence type="ECO:0000313" key="7">
    <source>
        <dbReference type="Proteomes" id="UP000184501"/>
    </source>
</evidence>
<feature type="transmembrane region" description="Helical" evidence="5">
    <location>
        <begin position="339"/>
        <end position="358"/>
    </location>
</feature>
<feature type="transmembrane region" description="Helical" evidence="5">
    <location>
        <begin position="20"/>
        <end position="38"/>
    </location>
</feature>
<dbReference type="GO" id="GO:0016020">
    <property type="term" value="C:membrane"/>
    <property type="evidence" value="ECO:0007669"/>
    <property type="project" value="UniProtKB-SubCell"/>
</dbReference>
<evidence type="ECO:0000256" key="4">
    <source>
        <dbReference type="ARBA" id="ARBA00023136"/>
    </source>
</evidence>
<keyword evidence="3 5" id="KW-1133">Transmembrane helix</keyword>
<feature type="transmembrane region" description="Helical" evidence="5">
    <location>
        <begin position="245"/>
        <end position="268"/>
    </location>
</feature>
<dbReference type="STRING" id="2017.SAMN05444320_104526"/>
<name>A0A1M5DMZ2_STRHI</name>
<feature type="transmembrane region" description="Helical" evidence="5">
    <location>
        <begin position="91"/>
        <end position="112"/>
    </location>
</feature>
<feature type="transmembrane region" description="Helical" evidence="5">
    <location>
        <begin position="306"/>
        <end position="327"/>
    </location>
</feature>
<dbReference type="InterPro" id="IPR051788">
    <property type="entry name" value="MFS_Transporter"/>
</dbReference>
<protein>
    <submittedName>
        <fullName evidence="6">Predicted arabinose efflux permease, MFS family</fullName>
    </submittedName>
</protein>
<keyword evidence="4 5" id="KW-0472">Membrane</keyword>
<accession>A0A1M5DMZ2</accession>
<dbReference type="GO" id="GO:0022857">
    <property type="term" value="F:transmembrane transporter activity"/>
    <property type="evidence" value="ECO:0007669"/>
    <property type="project" value="InterPro"/>
</dbReference>
<feature type="transmembrane region" description="Helical" evidence="5">
    <location>
        <begin position="280"/>
        <end position="300"/>
    </location>
</feature>
<sequence>MSEVNAPVGAARPLDPPRAARWATAVVFGLHAAVFASWTPHVPEVKDQLGLHEGTLGATLLGAPLGSVLAMLVTSPALARWGSRRVTGVALVGYALAAPLLGLAGSAVALFAALTVWGAFQGALDVAMNAQAVAVERGYGRPLMSGFHAYWSLGSVAGIGLGMAGLSLGVSLAAQLAAVGAVAVVAAPVLVRPMRADEVAGDDQHRFVAPWRQRGLLPLAGIVFAALLCEGAAGDWTAVYLRDNVGAPAALAGVGYGAFATAMFVGRWMGDRWVARHGRVRVVAVLSATAAVGTAVTLAVGHPWVALVGFAALGLGLSCLVPVVFSAAGSLPGSHPGQALAAVASAGWIGFLLGPPAIGGLAHLSSLPLALTVLPVLAAAIAVGARSLRDRS</sequence>
<comment type="subcellular location">
    <subcellularLocation>
        <location evidence="1">Membrane</location>
        <topology evidence="1">Multi-pass membrane protein</topology>
    </subcellularLocation>
</comment>
<proteinExistence type="predicted"/>
<feature type="transmembrane region" description="Helical" evidence="5">
    <location>
        <begin position="172"/>
        <end position="191"/>
    </location>
</feature>
<dbReference type="Gene3D" id="1.20.1250.20">
    <property type="entry name" value="MFS general substrate transporter like domains"/>
    <property type="match status" value="2"/>
</dbReference>
<gene>
    <name evidence="6" type="ORF">SAMN05444320_104526</name>
</gene>
<dbReference type="RefSeq" id="WP_234995740.1">
    <property type="nucleotide sequence ID" value="NZ_FQVN01000004.1"/>
</dbReference>
<feature type="transmembrane region" description="Helical" evidence="5">
    <location>
        <begin position="364"/>
        <end position="385"/>
    </location>
</feature>
<evidence type="ECO:0000313" key="6">
    <source>
        <dbReference type="EMBL" id="SHF68244.1"/>
    </source>
</evidence>
<organism evidence="6 7">
    <name type="scientific">Streptoalloteichus hindustanus</name>
    <dbReference type="NCBI Taxonomy" id="2017"/>
    <lineage>
        <taxon>Bacteria</taxon>
        <taxon>Bacillati</taxon>
        <taxon>Actinomycetota</taxon>
        <taxon>Actinomycetes</taxon>
        <taxon>Pseudonocardiales</taxon>
        <taxon>Pseudonocardiaceae</taxon>
        <taxon>Streptoalloteichus</taxon>
    </lineage>
</organism>
<evidence type="ECO:0000256" key="3">
    <source>
        <dbReference type="ARBA" id="ARBA00022989"/>
    </source>
</evidence>
<dbReference type="InterPro" id="IPR036259">
    <property type="entry name" value="MFS_trans_sf"/>
</dbReference>
<evidence type="ECO:0000256" key="1">
    <source>
        <dbReference type="ARBA" id="ARBA00004141"/>
    </source>
</evidence>
<dbReference type="CDD" id="cd17393">
    <property type="entry name" value="MFS_MosC_like"/>
    <property type="match status" value="1"/>
</dbReference>
<feature type="transmembrane region" description="Helical" evidence="5">
    <location>
        <begin position="215"/>
        <end position="233"/>
    </location>
</feature>
<dbReference type="PANTHER" id="PTHR23514:SF13">
    <property type="entry name" value="INNER MEMBRANE PROTEIN YBJJ"/>
    <property type="match status" value="1"/>
</dbReference>
<evidence type="ECO:0000256" key="5">
    <source>
        <dbReference type="SAM" id="Phobius"/>
    </source>
</evidence>
<keyword evidence="7" id="KW-1185">Reference proteome</keyword>
<evidence type="ECO:0000256" key="2">
    <source>
        <dbReference type="ARBA" id="ARBA00022692"/>
    </source>
</evidence>
<dbReference type="Proteomes" id="UP000184501">
    <property type="component" value="Unassembled WGS sequence"/>
</dbReference>
<dbReference type="AlphaFoldDB" id="A0A1M5DMZ2"/>
<dbReference type="EMBL" id="FQVN01000004">
    <property type="protein sequence ID" value="SHF68244.1"/>
    <property type="molecule type" value="Genomic_DNA"/>
</dbReference>
<dbReference type="PANTHER" id="PTHR23514">
    <property type="entry name" value="BYPASS OF STOP CODON PROTEIN 6"/>
    <property type="match status" value="1"/>
</dbReference>
<keyword evidence="2 5" id="KW-0812">Transmembrane</keyword>